<dbReference type="KEGG" id="ccr:CC_0062"/>
<dbReference type="InterPro" id="IPR036498">
    <property type="entry name" value="Nfu/NifU_N_sf"/>
</dbReference>
<gene>
    <name evidence="3" type="ordered locus">CC_0062</name>
</gene>
<dbReference type="FunFam" id="3.30.300.130:FF:000001">
    <property type="entry name" value="NFU1 iron-sulfur cluster scaffold"/>
    <property type="match status" value="1"/>
</dbReference>
<dbReference type="Pfam" id="PF01106">
    <property type="entry name" value="NifU"/>
    <property type="match status" value="1"/>
</dbReference>
<dbReference type="FunFam" id="3.30.1370.70:FF:000001">
    <property type="entry name" value="NifU-like protein 4, mitochondrial"/>
    <property type="match status" value="1"/>
</dbReference>
<proteinExistence type="inferred from homology"/>
<protein>
    <submittedName>
        <fullName evidence="3">NifU-like domain protein</fullName>
    </submittedName>
</protein>
<reference evidence="3 4" key="1">
    <citation type="journal article" date="2001" name="Proc. Natl. Acad. Sci. U.S.A.">
        <title>Complete genome sequence of Caulobacter crescentus.</title>
        <authorList>
            <person name="Nierman W.C."/>
            <person name="Feldblyum T.V."/>
            <person name="Laub M.T."/>
            <person name="Paulsen I.T."/>
            <person name="Nelson K.E."/>
            <person name="Eisen J.A."/>
            <person name="Heidelberg J.F."/>
            <person name="Alley M.R."/>
            <person name="Ohta N."/>
            <person name="Maddock J.R."/>
            <person name="Potocka I."/>
            <person name="Nelson W.C."/>
            <person name="Newton A."/>
            <person name="Stephens C."/>
            <person name="Phadke N.D."/>
            <person name="Ely B."/>
            <person name="DeBoy R.T."/>
            <person name="Dodson R.J."/>
            <person name="Durkin A.S."/>
            <person name="Gwinn M.L."/>
            <person name="Haft D.H."/>
            <person name="Kolonay J.F."/>
            <person name="Smit J."/>
            <person name="Craven M.B."/>
            <person name="Khouri H."/>
            <person name="Shetty J."/>
            <person name="Berry K."/>
            <person name="Utterback T."/>
            <person name="Tran K."/>
            <person name="Wolf A."/>
            <person name="Vamathevan J."/>
            <person name="Ermolaeva M."/>
            <person name="White O."/>
            <person name="Salzberg S.L."/>
            <person name="Venter J.C."/>
            <person name="Shapiro L."/>
            <person name="Fraser C.M."/>
        </authorList>
    </citation>
    <scope>NUCLEOTIDE SEQUENCE [LARGE SCALE GENOMIC DNA]</scope>
    <source>
        <strain evidence="4">ATCC 19089 / CB15</strain>
    </source>
</reference>
<feature type="domain" description="Scaffold protein Nfu/NifU N-terminal" evidence="2">
    <location>
        <begin position="37"/>
        <end position="123"/>
    </location>
</feature>
<dbReference type="SMR" id="Q9AC07"/>
<dbReference type="InterPro" id="IPR034904">
    <property type="entry name" value="FSCA_dom_sf"/>
</dbReference>
<evidence type="ECO:0000313" key="4">
    <source>
        <dbReference type="Proteomes" id="UP000001816"/>
    </source>
</evidence>
<dbReference type="InterPro" id="IPR014824">
    <property type="entry name" value="Nfu/NifU_N"/>
</dbReference>
<dbReference type="GO" id="GO:0005506">
    <property type="term" value="F:iron ion binding"/>
    <property type="evidence" value="ECO:0007669"/>
    <property type="project" value="InterPro"/>
</dbReference>
<dbReference type="HOGENOM" id="CLU_060555_0_2_5"/>
<dbReference type="STRING" id="190650.CC_0062"/>
<sequence>MFCDITPENDACVTFKMRAFGALASRRREVHFRRMFIQTETTPNPEVLKFLPGREVLGDGAREFRTPEEGDASPLAKALFELGDVSRVFFGPDFLTVTKGEDAQWPHLKAPILAAIMDHFTSGRPLLLDQTAESGGHDEGDYDEETSQIVAEIKELLDTRIRPAVAQDGGDIVFSRFEPQTGVVWLHMRGACSGCPSSSATLKSGVENMLKHYVPEVTRVEQTL</sequence>
<dbReference type="InterPro" id="IPR001075">
    <property type="entry name" value="NIF_FeS_clus_asmbl_NifU_C"/>
</dbReference>
<dbReference type="Gene3D" id="3.30.300.130">
    <property type="entry name" value="Fe-S cluster assembly (FSCA)"/>
    <property type="match status" value="1"/>
</dbReference>
<dbReference type="Pfam" id="PF08712">
    <property type="entry name" value="Nfu_N"/>
    <property type="match status" value="1"/>
</dbReference>
<dbReference type="GO" id="GO:0051536">
    <property type="term" value="F:iron-sulfur cluster binding"/>
    <property type="evidence" value="ECO:0007669"/>
    <property type="project" value="InterPro"/>
</dbReference>
<dbReference type="PANTHER" id="PTHR11178">
    <property type="entry name" value="IRON-SULFUR CLUSTER SCAFFOLD PROTEIN NFU-RELATED"/>
    <property type="match status" value="1"/>
</dbReference>
<dbReference type="eggNOG" id="COG0694">
    <property type="taxonomic scope" value="Bacteria"/>
</dbReference>
<dbReference type="AlphaFoldDB" id="Q9AC07"/>
<dbReference type="Proteomes" id="UP000001816">
    <property type="component" value="Chromosome"/>
</dbReference>
<comment type="similarity">
    <text evidence="1">Belongs to the NifU family.</text>
</comment>
<dbReference type="Gene3D" id="3.30.1370.70">
    <property type="entry name" value="Scaffold protein Nfu/NifU, N-terminal domain"/>
    <property type="match status" value="1"/>
</dbReference>
<dbReference type="BioCyc" id="CAULO:CC0062-MONOMER"/>
<dbReference type="InterPro" id="IPR035433">
    <property type="entry name" value="NFU1-like"/>
</dbReference>
<dbReference type="PIRSF" id="PIRSF036773">
    <property type="entry name" value="HIRIP5"/>
    <property type="match status" value="1"/>
</dbReference>
<dbReference type="EnsemblBacteria" id="AAK22049">
    <property type="protein sequence ID" value="AAK22049"/>
    <property type="gene ID" value="CC_0062"/>
</dbReference>
<dbReference type="GO" id="GO:0016226">
    <property type="term" value="P:iron-sulfur cluster assembly"/>
    <property type="evidence" value="ECO:0007669"/>
    <property type="project" value="InterPro"/>
</dbReference>
<evidence type="ECO:0000313" key="3">
    <source>
        <dbReference type="EMBL" id="AAK22049.1"/>
    </source>
</evidence>
<dbReference type="PANTHER" id="PTHR11178:SF1">
    <property type="entry name" value="NFU1 IRON-SULFUR CLUSTER SCAFFOLD HOMOLOG, MITOCHONDRIAL"/>
    <property type="match status" value="1"/>
</dbReference>
<dbReference type="EMBL" id="AE005673">
    <property type="protein sequence ID" value="AAK22049.1"/>
    <property type="molecule type" value="Genomic_DNA"/>
</dbReference>
<dbReference type="SMART" id="SM00932">
    <property type="entry name" value="Nfu_N"/>
    <property type="match status" value="1"/>
</dbReference>
<dbReference type="PIR" id="E87256">
    <property type="entry name" value="E87256"/>
</dbReference>
<evidence type="ECO:0000259" key="2">
    <source>
        <dbReference type="SMART" id="SM00932"/>
    </source>
</evidence>
<evidence type="ECO:0000256" key="1">
    <source>
        <dbReference type="ARBA" id="ARBA00006420"/>
    </source>
</evidence>
<dbReference type="PATRIC" id="fig|190650.5.peg.59"/>
<keyword evidence="4" id="KW-1185">Reference proteome</keyword>
<accession>Q9AC07</accession>
<name>Q9AC07_CAUVC</name>
<dbReference type="SUPFAM" id="SSF110836">
    <property type="entry name" value="Hypothetical protein SAV1430"/>
    <property type="match status" value="1"/>
</dbReference>
<dbReference type="SUPFAM" id="SSF117916">
    <property type="entry name" value="Fe-S cluster assembly (FSCA) domain-like"/>
    <property type="match status" value="1"/>
</dbReference>
<organism evidence="3 4">
    <name type="scientific">Caulobacter vibrioides (strain ATCC 19089 / CIP 103742 / CB 15)</name>
    <name type="common">Caulobacter crescentus</name>
    <dbReference type="NCBI Taxonomy" id="190650"/>
    <lineage>
        <taxon>Bacteria</taxon>
        <taxon>Pseudomonadati</taxon>
        <taxon>Pseudomonadota</taxon>
        <taxon>Alphaproteobacteria</taxon>
        <taxon>Caulobacterales</taxon>
        <taxon>Caulobacteraceae</taxon>
        <taxon>Caulobacter</taxon>
    </lineage>
</organism>